<name>I2GVG5_HENB6</name>
<dbReference type="CDD" id="cd00866">
    <property type="entry name" value="PEBP_euk"/>
    <property type="match status" value="1"/>
</dbReference>
<evidence type="ECO:0000256" key="1">
    <source>
        <dbReference type="ARBA" id="ARBA00004173"/>
    </source>
</evidence>
<dbReference type="AlphaFoldDB" id="I2GVG5"/>
<dbReference type="GO" id="GO:0003735">
    <property type="term" value="F:structural constituent of ribosome"/>
    <property type="evidence" value="ECO:0007669"/>
    <property type="project" value="EnsemblFungi"/>
</dbReference>
<dbReference type="RefSeq" id="XP_004177636.1">
    <property type="nucleotide sequence ID" value="XM_004177588.1"/>
</dbReference>
<dbReference type="InterPro" id="IPR036610">
    <property type="entry name" value="PEBP-like_sf"/>
</dbReference>
<evidence type="ECO:0000256" key="4">
    <source>
        <dbReference type="ARBA" id="ARBA00038016"/>
    </source>
</evidence>
<comment type="function">
    <text evidence="3">Component of the mitochondrial ribosome (mitoribosome), a dedicated translation machinery responsible for the synthesis of mitochondrial genome-encoded proteins, including at least some of the essential transmembrane subunits of the mitochondrial respiratory chain. The mitoribosomes are attached to the mitochondrial inner membrane and translation products are cotranslationally integrated into the membrane.</text>
</comment>
<dbReference type="InterPro" id="IPR035810">
    <property type="entry name" value="PEBP_euk"/>
</dbReference>
<dbReference type="Gene3D" id="1.20.58.1180">
    <property type="match status" value="1"/>
</dbReference>
<dbReference type="EMBL" id="HE806316">
    <property type="protein sequence ID" value="CCH58117.1"/>
    <property type="molecule type" value="Genomic_DNA"/>
</dbReference>
<comment type="subcellular location">
    <subcellularLocation>
        <location evidence="1">Mitochondrion</location>
    </subcellularLocation>
</comment>
<dbReference type="Gene3D" id="3.90.280.10">
    <property type="entry name" value="PEBP-like"/>
    <property type="match status" value="1"/>
</dbReference>
<dbReference type="STRING" id="1071380.I2GVG5"/>
<dbReference type="KEGG" id="tbl:TBLA_0A03170"/>
<dbReference type="InterPro" id="IPR008914">
    <property type="entry name" value="PEBP"/>
</dbReference>
<dbReference type="GO" id="GO:0005762">
    <property type="term" value="C:mitochondrial large ribosomal subunit"/>
    <property type="evidence" value="ECO:0007669"/>
    <property type="project" value="EnsemblFungi"/>
</dbReference>
<sequence length="363" mass="42392">MFNRSFSLSSKSYLPGVWSNFNSVRSTSLSIPFKPTKDYILNKTAGSKPPSLKKLSNKIKYQSPEGLDEIFKLSYNYLENNAKKIYDKLESTSDLKTRENLLIQAEINNPEVQYNFQYSNKLENNPNLIDYEQPIYRYLGKKHWESYSQMLLMQRLETLHVIPDTMPTLDPKAEVNVRFPFSTGLNLWIEPGDTLSSNTTSMEPSIKIQEYDLIDTTKQLYTILIVNPDNVDIENDSYYTSLNYALTNIKLSYNDNIVDARKFTNLKQNLLVDYQPPVPEKNAGQQRFSTWVFRQKDIMNNENILSKYANKFKSNFNIRKFAEYNNLEAIGAHVWRSEWDSNVANVRNIYGMPQGRVFTRERF</sequence>
<dbReference type="OMA" id="FRTQWDE"/>
<dbReference type="HOGENOM" id="CLU_068504_0_0_1"/>
<dbReference type="InParanoid" id="I2GVG5"/>
<keyword evidence="2" id="KW-0496">Mitochondrion</keyword>
<dbReference type="GO" id="GO:0033617">
    <property type="term" value="P:mitochondrial respiratory chain complex IV assembly"/>
    <property type="evidence" value="ECO:0007669"/>
    <property type="project" value="EnsemblFungi"/>
</dbReference>
<organism evidence="6 7">
    <name type="scientific">Henningerozyma blattae (strain ATCC 34711 / CBS 6284 / DSM 70876 / NBRC 10599 / NRRL Y-10934 / UCD 77-7)</name>
    <name type="common">Yeast</name>
    <name type="synonym">Tetrapisispora blattae</name>
    <dbReference type="NCBI Taxonomy" id="1071380"/>
    <lineage>
        <taxon>Eukaryota</taxon>
        <taxon>Fungi</taxon>
        <taxon>Dikarya</taxon>
        <taxon>Ascomycota</taxon>
        <taxon>Saccharomycotina</taxon>
        <taxon>Saccharomycetes</taxon>
        <taxon>Saccharomycetales</taxon>
        <taxon>Saccharomycetaceae</taxon>
        <taxon>Henningerozyma</taxon>
    </lineage>
</organism>
<dbReference type="Proteomes" id="UP000002866">
    <property type="component" value="Chromosome 1"/>
</dbReference>
<dbReference type="FunFam" id="3.90.280.10:FF:000004">
    <property type="entry name" value="Mitochondrial large ribosomal subunit YmL35"/>
    <property type="match status" value="1"/>
</dbReference>
<evidence type="ECO:0000313" key="6">
    <source>
        <dbReference type="EMBL" id="CCH58117.1"/>
    </source>
</evidence>
<evidence type="ECO:0000313" key="7">
    <source>
        <dbReference type="Proteomes" id="UP000002866"/>
    </source>
</evidence>
<dbReference type="GeneID" id="14492834"/>
<protein>
    <recommendedName>
        <fullName evidence="5">Large ribosomal subunit protein mL38</fullName>
    </recommendedName>
</protein>
<dbReference type="PANTHER" id="PTHR11362">
    <property type="entry name" value="PHOSPHATIDYLETHANOLAMINE-BINDING PROTEIN"/>
    <property type="match status" value="1"/>
</dbReference>
<dbReference type="eggNOG" id="KOG3346">
    <property type="taxonomic scope" value="Eukaryota"/>
</dbReference>
<dbReference type="Pfam" id="PF01161">
    <property type="entry name" value="PBP"/>
    <property type="match status" value="1"/>
</dbReference>
<accession>I2GVG5</accession>
<dbReference type="SUPFAM" id="SSF49777">
    <property type="entry name" value="PEBP-like"/>
    <property type="match status" value="1"/>
</dbReference>
<evidence type="ECO:0000256" key="5">
    <source>
        <dbReference type="ARBA" id="ARBA00039444"/>
    </source>
</evidence>
<dbReference type="OrthoDB" id="2153661at2759"/>
<reference evidence="6 7" key="1">
    <citation type="journal article" date="2011" name="Proc. Natl. Acad. Sci. U.S.A.">
        <title>Evolutionary erosion of yeast sex chromosomes by mating-type switching accidents.</title>
        <authorList>
            <person name="Gordon J.L."/>
            <person name="Armisen D."/>
            <person name="Proux-Wera E."/>
            <person name="Oheigeartaigh S.S."/>
            <person name="Byrne K.P."/>
            <person name="Wolfe K.H."/>
        </authorList>
    </citation>
    <scope>NUCLEOTIDE SEQUENCE [LARGE SCALE GENOMIC DNA]</scope>
    <source>
        <strain evidence="7">ATCC 34711 / CBS 6284 / DSM 70876 / NBRC 10599 / NRRL Y-10934 / UCD 77-7</strain>
    </source>
</reference>
<keyword evidence="7" id="KW-1185">Reference proteome</keyword>
<proteinExistence type="inferred from homology"/>
<dbReference type="PANTHER" id="PTHR11362:SF82">
    <property type="entry name" value="PHOSPHATIDYLETHANOLAMINE-BINDING PROTEIN 4"/>
    <property type="match status" value="1"/>
</dbReference>
<dbReference type="FunCoup" id="I2GVG5">
    <property type="interactions" value="272"/>
</dbReference>
<gene>
    <name evidence="6" type="primary">TBLA0A03170</name>
    <name evidence="6" type="ORF">TBLA_0A03170</name>
</gene>
<comment type="similarity">
    <text evidence="4">Belongs to the phosphatidylethanolamine-binding protein family. Mitochondrion-specific ribosomal protein mL38 subfamily.</text>
</comment>
<evidence type="ECO:0000256" key="2">
    <source>
        <dbReference type="ARBA" id="ARBA00023128"/>
    </source>
</evidence>
<evidence type="ECO:0000256" key="3">
    <source>
        <dbReference type="ARBA" id="ARBA00037226"/>
    </source>
</evidence>